<organism evidence="1 2">
    <name type="scientific">Naganishia adeliensis</name>
    <dbReference type="NCBI Taxonomy" id="92952"/>
    <lineage>
        <taxon>Eukaryota</taxon>
        <taxon>Fungi</taxon>
        <taxon>Dikarya</taxon>
        <taxon>Basidiomycota</taxon>
        <taxon>Agaricomycotina</taxon>
        <taxon>Tremellomycetes</taxon>
        <taxon>Filobasidiales</taxon>
        <taxon>Filobasidiaceae</taxon>
        <taxon>Naganishia</taxon>
    </lineage>
</organism>
<accession>A0ACC2VZ97</accession>
<comment type="caution">
    <text evidence="1">The sequence shown here is derived from an EMBL/GenBank/DDBJ whole genome shotgun (WGS) entry which is preliminary data.</text>
</comment>
<evidence type="ECO:0000313" key="2">
    <source>
        <dbReference type="Proteomes" id="UP001230649"/>
    </source>
</evidence>
<reference evidence="1" key="1">
    <citation type="submission" date="2023-04" db="EMBL/GenBank/DDBJ databases">
        <title>Draft Genome sequencing of Naganishia species isolated from polar environments using Oxford Nanopore Technology.</title>
        <authorList>
            <person name="Leo P."/>
            <person name="Venkateswaran K."/>
        </authorList>
    </citation>
    <scope>NUCLEOTIDE SEQUENCE</scope>
    <source>
        <strain evidence="1">MNA-CCFEE 5262</strain>
    </source>
</reference>
<keyword evidence="2" id="KW-1185">Reference proteome</keyword>
<evidence type="ECO:0000313" key="1">
    <source>
        <dbReference type="EMBL" id="KAJ9104187.1"/>
    </source>
</evidence>
<name>A0ACC2VZ97_9TREE</name>
<gene>
    <name evidence="1" type="ORF">QFC20_004624</name>
</gene>
<proteinExistence type="predicted"/>
<dbReference type="Proteomes" id="UP001230649">
    <property type="component" value="Unassembled WGS sequence"/>
</dbReference>
<sequence>MAYEFATKATDYDLLDGRILELLDEHHAKLRFASFSPDVGFQLGLALREEFLAKYGDESIGRPTQKGVKAGLGAVIAIRLFDGQQLFTCVVGKPGATTADNWTWVNGKEAVVKRTGKASFLMGRLFDAQGRKPEDKGFPFPRYPIWLKNNSTSPIGTILVSGLPQAEDHQVDTLVKFLPTLDK</sequence>
<protein>
    <submittedName>
        <fullName evidence="1">Uncharacterized protein</fullName>
    </submittedName>
</protein>
<dbReference type="EMBL" id="JASBWS010000055">
    <property type="protein sequence ID" value="KAJ9104187.1"/>
    <property type="molecule type" value="Genomic_DNA"/>
</dbReference>